<dbReference type="InterPro" id="IPR011701">
    <property type="entry name" value="MFS"/>
</dbReference>
<dbReference type="GO" id="GO:0022857">
    <property type="term" value="F:transmembrane transporter activity"/>
    <property type="evidence" value="ECO:0007669"/>
    <property type="project" value="InterPro"/>
</dbReference>
<organism evidence="11 12">
    <name type="scientific">Kwoniella dendrophila CBS 6074</name>
    <dbReference type="NCBI Taxonomy" id="1295534"/>
    <lineage>
        <taxon>Eukaryota</taxon>
        <taxon>Fungi</taxon>
        <taxon>Dikarya</taxon>
        <taxon>Basidiomycota</taxon>
        <taxon>Agaricomycotina</taxon>
        <taxon>Tremellomycetes</taxon>
        <taxon>Tremellales</taxon>
        <taxon>Cryptococcaceae</taxon>
        <taxon>Kwoniella</taxon>
    </lineage>
</organism>
<evidence type="ECO:0000256" key="8">
    <source>
        <dbReference type="SAM" id="MobiDB-lite"/>
    </source>
</evidence>
<feature type="compositionally biased region" description="Polar residues" evidence="8">
    <location>
        <begin position="69"/>
        <end position="80"/>
    </location>
</feature>
<evidence type="ECO:0000256" key="3">
    <source>
        <dbReference type="ARBA" id="ARBA00022475"/>
    </source>
</evidence>
<keyword evidence="12" id="KW-1185">Reference proteome</keyword>
<dbReference type="PANTHER" id="PTHR23502:SF186">
    <property type="entry name" value="MAJOR FACILITATOR SUPERFAMILY (MFS) PROFILE DOMAIN-CONTAINING PROTEIN"/>
    <property type="match status" value="1"/>
</dbReference>
<dbReference type="InterPro" id="IPR020846">
    <property type="entry name" value="MFS_dom"/>
</dbReference>
<feature type="transmembrane region" description="Helical" evidence="9">
    <location>
        <begin position="433"/>
        <end position="454"/>
    </location>
</feature>
<feature type="transmembrane region" description="Helical" evidence="9">
    <location>
        <begin position="569"/>
        <end position="591"/>
    </location>
</feature>
<dbReference type="GeneID" id="91093332"/>
<dbReference type="PANTHER" id="PTHR23502">
    <property type="entry name" value="MAJOR FACILITATOR SUPERFAMILY"/>
    <property type="match status" value="1"/>
</dbReference>
<feature type="compositionally biased region" description="Basic and acidic residues" evidence="8">
    <location>
        <begin position="39"/>
        <end position="48"/>
    </location>
</feature>
<evidence type="ECO:0000256" key="1">
    <source>
        <dbReference type="ARBA" id="ARBA00004651"/>
    </source>
</evidence>
<feature type="transmembrane region" description="Helical" evidence="9">
    <location>
        <begin position="503"/>
        <end position="523"/>
    </location>
</feature>
<feature type="transmembrane region" description="Helical" evidence="9">
    <location>
        <begin position="290"/>
        <end position="310"/>
    </location>
</feature>
<feature type="transmembrane region" description="Helical" evidence="9">
    <location>
        <begin position="387"/>
        <end position="413"/>
    </location>
</feature>
<feature type="region of interest" description="Disordered" evidence="8">
    <location>
        <begin position="16"/>
        <end position="131"/>
    </location>
</feature>
<feature type="transmembrane region" description="Helical" evidence="9">
    <location>
        <begin position="228"/>
        <end position="250"/>
    </location>
</feature>
<feature type="transmembrane region" description="Helical" evidence="9">
    <location>
        <begin position="262"/>
        <end position="284"/>
    </location>
</feature>
<feature type="transmembrane region" description="Helical" evidence="9">
    <location>
        <begin position="168"/>
        <end position="190"/>
    </location>
</feature>
<comment type="similarity">
    <text evidence="7">Belongs to the major facilitator superfamily. DHA1 family. Polyamines/proton antiporter (TC 2.A.1.2.16) subfamily.</text>
</comment>
<evidence type="ECO:0000256" key="4">
    <source>
        <dbReference type="ARBA" id="ARBA00022692"/>
    </source>
</evidence>
<dbReference type="Gene3D" id="1.20.1250.20">
    <property type="entry name" value="MFS general substrate transporter like domains"/>
    <property type="match status" value="1"/>
</dbReference>
<reference evidence="11 12" key="1">
    <citation type="submission" date="2024-01" db="EMBL/GenBank/DDBJ databases">
        <title>Comparative genomics of Cryptococcus and Kwoniella reveals pathogenesis evolution and contrasting modes of karyotype evolution via chromosome fusion or intercentromeric recombination.</title>
        <authorList>
            <person name="Coelho M.A."/>
            <person name="David-Palma M."/>
            <person name="Shea T."/>
            <person name="Bowers K."/>
            <person name="McGinley-Smith S."/>
            <person name="Mohammad A.W."/>
            <person name="Gnirke A."/>
            <person name="Yurkov A.M."/>
            <person name="Nowrousian M."/>
            <person name="Sun S."/>
            <person name="Cuomo C.A."/>
            <person name="Heitman J."/>
        </authorList>
    </citation>
    <scope>NUCLEOTIDE SEQUENCE [LARGE SCALE GENOMIC DNA]</scope>
    <source>
        <strain evidence="11 12">CBS 6074</strain>
    </source>
</reference>
<dbReference type="SUPFAM" id="SSF103473">
    <property type="entry name" value="MFS general substrate transporter"/>
    <property type="match status" value="1"/>
</dbReference>
<evidence type="ECO:0000259" key="10">
    <source>
        <dbReference type="PROSITE" id="PS50850"/>
    </source>
</evidence>
<dbReference type="RefSeq" id="XP_066074531.1">
    <property type="nucleotide sequence ID" value="XM_066218434.1"/>
</dbReference>
<feature type="domain" description="Major facilitator superfamily (MFS) profile" evidence="10">
    <location>
        <begin position="137"/>
        <end position="596"/>
    </location>
</feature>
<accession>A0AAX4JSA5</accession>
<gene>
    <name evidence="11" type="ORF">L201_002660</name>
</gene>
<dbReference type="Proteomes" id="UP001355207">
    <property type="component" value="Chromosome 3"/>
</dbReference>
<protein>
    <recommendedName>
        <fullName evidence="10">Major facilitator superfamily (MFS) profile domain-containing protein</fullName>
    </recommendedName>
</protein>
<dbReference type="GO" id="GO:0005886">
    <property type="term" value="C:plasma membrane"/>
    <property type="evidence" value="ECO:0007669"/>
    <property type="project" value="UniProtKB-SubCell"/>
</dbReference>
<feature type="transmembrane region" description="Helical" evidence="9">
    <location>
        <begin position="202"/>
        <end position="222"/>
    </location>
</feature>
<evidence type="ECO:0000256" key="7">
    <source>
        <dbReference type="ARBA" id="ARBA00038459"/>
    </source>
</evidence>
<evidence type="ECO:0000256" key="9">
    <source>
        <dbReference type="SAM" id="Phobius"/>
    </source>
</evidence>
<evidence type="ECO:0000256" key="6">
    <source>
        <dbReference type="ARBA" id="ARBA00023136"/>
    </source>
</evidence>
<keyword evidence="4 9" id="KW-0812">Transmembrane</keyword>
<evidence type="ECO:0000313" key="11">
    <source>
        <dbReference type="EMBL" id="WWC87768.1"/>
    </source>
</evidence>
<feature type="transmembrane region" description="Helical" evidence="9">
    <location>
        <begin position="474"/>
        <end position="497"/>
    </location>
</feature>
<dbReference type="InterPro" id="IPR036259">
    <property type="entry name" value="MFS_trans_sf"/>
</dbReference>
<feature type="compositionally biased region" description="Polar residues" evidence="8">
    <location>
        <begin position="94"/>
        <end position="109"/>
    </location>
</feature>
<comment type="subcellular location">
    <subcellularLocation>
        <location evidence="1">Cell membrane</location>
        <topology evidence="1">Multi-pass membrane protein</topology>
    </subcellularLocation>
</comment>
<keyword evidence="5 9" id="KW-1133">Transmembrane helix</keyword>
<dbReference type="CDD" id="cd17323">
    <property type="entry name" value="MFS_Tpo1_MDR_like"/>
    <property type="match status" value="1"/>
</dbReference>
<feature type="transmembrane region" description="Helical" evidence="9">
    <location>
        <begin position="535"/>
        <end position="557"/>
    </location>
</feature>
<proteinExistence type="inferred from homology"/>
<feature type="transmembrane region" description="Helical" evidence="9">
    <location>
        <begin position="141"/>
        <end position="162"/>
    </location>
</feature>
<dbReference type="AlphaFoldDB" id="A0AAX4JSA5"/>
<keyword evidence="3" id="KW-1003">Cell membrane</keyword>
<dbReference type="EMBL" id="CP144100">
    <property type="protein sequence ID" value="WWC87768.1"/>
    <property type="molecule type" value="Genomic_DNA"/>
</dbReference>
<evidence type="ECO:0000313" key="12">
    <source>
        <dbReference type="Proteomes" id="UP001355207"/>
    </source>
</evidence>
<dbReference type="PROSITE" id="PS50850">
    <property type="entry name" value="MFS"/>
    <property type="match status" value="1"/>
</dbReference>
<sequence length="603" mass="66684">MKDGIDLELGHVVVDKDNSYDNGNAAHSTFDQGVNTDRINIEPERPVEDVTAQPPSSPSSSSSFDPRQPSLQQKNNNAKSFPSRKRSNTRIDKNQQSNPLKTTLTSMSTVEARRISEEYETSSSNPRNWNKRRKMGITTTLLLTGFISTSGSSIGIPGIHLVRDEFNVGFKVGVLIPGAYVLGLGTGPFIFAPISELYGRQIAYLSSQVIYCVFFLGTGFSNNMVTLIVLRFFCGVFGSVPPSLGVATCADLYEPSQRGKPISIYALGPLAGPILGNMIGIWLLGLGWRWAYYFMTILCTLNTVLLFAVMKETYAPVIKKILVYQSIHNSPESTIGTISESKPSLLNPRRWIPDLSWMPAMVTRSEMLAVYGRAFSRPPRLLFTNPVAFAFSMYYAYLYGLIYLFLTTIPLLFGKPPFSQSDLFSYEWPRGTLPLSYLGLGLGFCSAAVVAANCQDRIYKYLSKRNGDKGQPEYRLVLTARGMILMPIGLFIYGWTANSQTHWIAPIIGQWIIGIGLVLPFNTIQNFLVDAFHPYSAAAIAGATAARSIVACILPLFATEMFVKLDWGWGNTLLACVAILGIPCPFIMFAFGKQLREKYAFQG</sequence>
<keyword evidence="2" id="KW-0813">Transport</keyword>
<feature type="compositionally biased region" description="Polar residues" evidence="8">
    <location>
        <begin position="20"/>
        <end position="38"/>
    </location>
</feature>
<dbReference type="Pfam" id="PF07690">
    <property type="entry name" value="MFS_1"/>
    <property type="match status" value="1"/>
</dbReference>
<name>A0AAX4JSA5_9TREE</name>
<evidence type="ECO:0000256" key="5">
    <source>
        <dbReference type="ARBA" id="ARBA00022989"/>
    </source>
</evidence>
<keyword evidence="6 9" id="KW-0472">Membrane</keyword>
<evidence type="ECO:0000256" key="2">
    <source>
        <dbReference type="ARBA" id="ARBA00022448"/>
    </source>
</evidence>